<dbReference type="Proteomes" id="UP001207605">
    <property type="component" value="Unassembled WGS sequence"/>
</dbReference>
<name>A0ABT2S375_9FIRM</name>
<dbReference type="InterPro" id="IPR008323">
    <property type="entry name" value="UCP033563"/>
</dbReference>
<accession>A0ABT2S375</accession>
<comment type="caution">
    <text evidence="1">The sequence shown here is derived from an EMBL/GenBank/DDBJ whole genome shotgun (WGS) entry which is preliminary data.</text>
</comment>
<dbReference type="EMBL" id="JAOQJV010000002">
    <property type="protein sequence ID" value="MCU6699050.1"/>
    <property type="molecule type" value="Genomic_DNA"/>
</dbReference>
<evidence type="ECO:0000313" key="2">
    <source>
        <dbReference type="Proteomes" id="UP001207605"/>
    </source>
</evidence>
<dbReference type="PANTHER" id="PTHR36454:SF1">
    <property type="entry name" value="DUF1015 DOMAIN-CONTAINING PROTEIN"/>
    <property type="match status" value="1"/>
</dbReference>
<dbReference type="PANTHER" id="PTHR36454">
    <property type="entry name" value="LMO2823 PROTEIN"/>
    <property type="match status" value="1"/>
</dbReference>
<organism evidence="1 2">
    <name type="scientific">Dorea ammoniilytica</name>
    <dbReference type="NCBI Taxonomy" id="2981788"/>
    <lineage>
        <taxon>Bacteria</taxon>
        <taxon>Bacillati</taxon>
        <taxon>Bacillota</taxon>
        <taxon>Clostridia</taxon>
        <taxon>Lachnospirales</taxon>
        <taxon>Lachnospiraceae</taxon>
        <taxon>Dorea</taxon>
    </lineage>
</organism>
<gene>
    <name evidence="1" type="ORF">OCV65_02165</name>
</gene>
<proteinExistence type="predicted"/>
<dbReference type="Pfam" id="PF06245">
    <property type="entry name" value="DUF1015"/>
    <property type="match status" value="1"/>
</dbReference>
<protein>
    <submittedName>
        <fullName evidence="1">DUF1015 domain-containing protein</fullName>
    </submittedName>
</protein>
<evidence type="ECO:0000313" key="1">
    <source>
        <dbReference type="EMBL" id="MCU6699050.1"/>
    </source>
</evidence>
<sequence length="443" mass="50479">MELQKNTAHTLQTNNTDHTSYLPVASLRPADILLPDMGADMKKWAVIACDQFTAQPEYWERVEDYVQDAPSMLRLIYPEIYLNTDDRQAYTDRIAAIQNEMSAYLKDEVLKERVHQGYVLTVRQTSAGERIGLVAELDLEKYDYHVGTDAPVRATEATVKERIPVRVGIREGASLESPHVMVLMDDPKKQLLEALYEERMSFEKLYDTDLMEDGGHVTGYAVTGVHAERVSARLQKMEEECPGIFLAVGDGNHSLASAKTCWENAKKDLTEEERTDHPMRYALVEAVNLYSPSLLFYPIHRVLYDCDNEALINGFAEYLEKRDMRLVRTDNDNQADVTFLYKENEASYKIGNRAGHLPVELLQKYLDEYLKEHPKQELDYVHSEAAAEHIAEDGRGCAMILGAFDKSSLFDAIEAGGVLPRKTFSIGEDIQKRYYMECRKLAK</sequence>
<reference evidence="1 2" key="1">
    <citation type="journal article" date="2021" name="ISME Commun">
        <title>Automated analysis of genomic sequences facilitates high-throughput and comprehensive description of bacteria.</title>
        <authorList>
            <person name="Hitch T.C.A."/>
        </authorList>
    </citation>
    <scope>NUCLEOTIDE SEQUENCE [LARGE SCALE GENOMIC DNA]</scope>
    <source>
        <strain evidence="1 2">Sanger_02</strain>
    </source>
</reference>
<dbReference type="RefSeq" id="WP_262580801.1">
    <property type="nucleotide sequence ID" value="NZ_JAOQJV010000002.1"/>
</dbReference>
<keyword evidence="2" id="KW-1185">Reference proteome</keyword>